<organism evidence="4">
    <name type="scientific">uncultured Caudovirales phage</name>
    <dbReference type="NCBI Taxonomy" id="2100421"/>
    <lineage>
        <taxon>Viruses</taxon>
        <taxon>Duplodnaviria</taxon>
        <taxon>Heunggongvirae</taxon>
        <taxon>Uroviricota</taxon>
        <taxon>Caudoviricetes</taxon>
        <taxon>Peduoviridae</taxon>
        <taxon>Maltschvirus</taxon>
        <taxon>Maltschvirus maltsch</taxon>
    </lineage>
</organism>
<name>A0A6J5Q795_9CAUD</name>
<evidence type="ECO:0000313" key="5">
    <source>
        <dbReference type="EMBL" id="CAB4188768.1"/>
    </source>
</evidence>
<dbReference type="GO" id="GO:0004180">
    <property type="term" value="F:carboxypeptidase activity"/>
    <property type="evidence" value="ECO:0007669"/>
    <property type="project" value="UniProtKB-KW"/>
</dbReference>
<feature type="domain" description="Peptidase M15C" evidence="2">
    <location>
        <begin position="74"/>
        <end position="138"/>
    </location>
</feature>
<protein>
    <submittedName>
        <fullName evidence="4">D-alanyl-D-alanine carboxypeptidase</fullName>
    </submittedName>
</protein>
<evidence type="ECO:0000256" key="1">
    <source>
        <dbReference type="SAM" id="MobiDB-lite"/>
    </source>
</evidence>
<proteinExistence type="predicted"/>
<dbReference type="Gene3D" id="3.30.1380.10">
    <property type="match status" value="1"/>
</dbReference>
<evidence type="ECO:0000259" key="2">
    <source>
        <dbReference type="Pfam" id="PF13539"/>
    </source>
</evidence>
<dbReference type="InterPro" id="IPR039561">
    <property type="entry name" value="Peptidase_M15C"/>
</dbReference>
<evidence type="ECO:0000313" key="4">
    <source>
        <dbReference type="EMBL" id="CAB4179923.1"/>
    </source>
</evidence>
<evidence type="ECO:0000313" key="3">
    <source>
        <dbReference type="EMBL" id="CAB4175249.1"/>
    </source>
</evidence>
<dbReference type="EMBL" id="LR796920">
    <property type="protein sequence ID" value="CAB4175249.1"/>
    <property type="molecule type" value="Genomic_DNA"/>
</dbReference>
<gene>
    <name evidence="4" type="ORF">UFOVP1035_130</name>
    <name evidence="5" type="ORF">UFOVP1181_89</name>
    <name evidence="3" type="ORF">UFOVP965_134</name>
</gene>
<keyword evidence="4" id="KW-0645">Protease</keyword>
<dbReference type="Pfam" id="PF13539">
    <property type="entry name" value="Peptidase_M15_4"/>
    <property type="match status" value="1"/>
</dbReference>
<dbReference type="EMBL" id="LR796984">
    <property type="protein sequence ID" value="CAB4179923.1"/>
    <property type="molecule type" value="Genomic_DNA"/>
</dbReference>
<accession>A0A6J5Q795</accession>
<reference evidence="4" key="1">
    <citation type="submission" date="2020-05" db="EMBL/GenBank/DDBJ databases">
        <authorList>
            <person name="Chiriac C."/>
            <person name="Salcher M."/>
            <person name="Ghai R."/>
            <person name="Kavagutti S V."/>
        </authorList>
    </citation>
    <scope>NUCLEOTIDE SEQUENCE</scope>
</reference>
<dbReference type="SUPFAM" id="SSF55166">
    <property type="entry name" value="Hedgehog/DD-peptidase"/>
    <property type="match status" value="1"/>
</dbReference>
<sequence length="155" mass="16549">MTQTSGNGWPASSDQSDIDIQVFTVVPGVRPVRLRCAKAVAPLLVAACKEWHKTVEKLASGEVQGYAYRDVRGGAGTLSNHSSGTAADIWPSRHPQGDKGGGFTKEQQAAVLAICKKYGLRSGGTYKTAKPDWMHIEIDISPSEAKTLIKALGLK</sequence>
<dbReference type="InterPro" id="IPR009045">
    <property type="entry name" value="Zn_M74/Hedgehog-like"/>
</dbReference>
<feature type="region of interest" description="Disordered" evidence="1">
    <location>
        <begin position="82"/>
        <end position="102"/>
    </location>
</feature>
<dbReference type="EMBL" id="LR797127">
    <property type="protein sequence ID" value="CAB4188768.1"/>
    <property type="molecule type" value="Genomic_DNA"/>
</dbReference>
<keyword evidence="4" id="KW-0378">Hydrolase</keyword>
<keyword evidence="4" id="KW-0121">Carboxypeptidase</keyword>